<sequence length="455" mass="48849">MNKTLGVFFPLYTTTLLMLLGSGLLTTYVSLRLTSAHVSGGLIGAIIAANYIGLVIGGKVGHFLIARVGHIRTYVSCAGIITAAVLCHGLTGFIPVWVGLRLIIGLCMMCQYMVLESWLNDQSESEQRGKVFGCYMVATYLGMSLGQVVLMLQTDLGLSTLLLIALCFSLCLVPIALTTRTHARQLSPAPMELRYFVGAIPKVLATTLAIGMLVGSFYGLAPVYASQQQLTTGQTGLFMAIAIFAGLVAQFPLSWLSDRYNRTLLMRLNAIVLIVAALPLAILPQISFSLLLVLGFVVSMLQFSLYPLAVALANDLVEPERRVSLAACLLMAFGVGASIGPLVVGLLMEPLGGNTLYAFFALCGLMIVGLSRTVKEDAAQFVEDAPVPHIAMPDSLMSSPLSPALNPAFDEQMIEETMPSFDSETESEAEEEETPPVQGADPDEETGLKKAWERL</sequence>
<reference evidence="8 9" key="1">
    <citation type="journal article" date="2019" name="Sci. Rep.">
        <title>Differences in resource use lead to coexistence of seed-transmitted microbial populations.</title>
        <authorList>
            <person name="Torres-Cortes G."/>
            <person name="Garcia B.J."/>
            <person name="Compant S."/>
            <person name="Rezki S."/>
            <person name="Jones P."/>
            <person name="Preveaux A."/>
            <person name="Briand M."/>
            <person name="Roulet A."/>
            <person name="Bouchez O."/>
            <person name="Jacobson D."/>
            <person name="Barret M."/>
        </authorList>
    </citation>
    <scope>NUCLEOTIDE SEQUENCE [LARGE SCALE GENOMIC DNA]</scope>
    <source>
        <strain evidence="8 9">CFBP13511</strain>
    </source>
</reference>
<dbReference type="STRING" id="1219360.GCA_001571305_03209"/>
<feature type="transmembrane region" description="Helical" evidence="5">
    <location>
        <begin position="264"/>
        <end position="282"/>
    </location>
</feature>
<evidence type="ECO:0000313" key="8">
    <source>
        <dbReference type="EMBL" id="TKJ87659.1"/>
    </source>
</evidence>
<dbReference type="Proteomes" id="UP000661012">
    <property type="component" value="Unassembled WGS sequence"/>
</dbReference>
<dbReference type="InterPro" id="IPR020846">
    <property type="entry name" value="MFS_dom"/>
</dbReference>
<proteinExistence type="predicted"/>
<dbReference type="PANTHER" id="PTHR23521">
    <property type="entry name" value="TRANSPORTER MFS SUPERFAMILY"/>
    <property type="match status" value="1"/>
</dbReference>
<feature type="transmembrane region" description="Helical" evidence="5">
    <location>
        <begin position="354"/>
        <end position="371"/>
    </location>
</feature>
<dbReference type="Gene3D" id="1.20.1250.20">
    <property type="entry name" value="MFS general substrate transporter like domains"/>
    <property type="match status" value="2"/>
</dbReference>
<dbReference type="InterPro" id="IPR047200">
    <property type="entry name" value="MFS_YcaD-like"/>
</dbReference>
<dbReference type="InterPro" id="IPR011701">
    <property type="entry name" value="MFS"/>
</dbReference>
<dbReference type="Proteomes" id="UP000306393">
    <property type="component" value="Unassembled WGS sequence"/>
</dbReference>
<dbReference type="GO" id="GO:0022857">
    <property type="term" value="F:transmembrane transporter activity"/>
    <property type="evidence" value="ECO:0007669"/>
    <property type="project" value="InterPro"/>
</dbReference>
<accession>A0A357SP71</accession>
<comment type="caution">
    <text evidence="8">The sequence shown here is derived from an EMBL/GenBank/DDBJ whole genome shotgun (WGS) entry which is preliminary data.</text>
</comment>
<keyword evidence="2 5" id="KW-1133">Transmembrane helix</keyword>
<feature type="compositionally biased region" description="Acidic residues" evidence="4">
    <location>
        <begin position="423"/>
        <end position="434"/>
    </location>
</feature>
<protein>
    <submittedName>
        <fullName evidence="8">MFS transporter</fullName>
    </submittedName>
</protein>
<dbReference type="CDD" id="cd17477">
    <property type="entry name" value="MFS_YcaD_like"/>
    <property type="match status" value="1"/>
</dbReference>
<dbReference type="RefSeq" id="WP_118665110.1">
    <property type="nucleotide sequence ID" value="NZ_CP022725.1"/>
</dbReference>
<evidence type="ECO:0000256" key="5">
    <source>
        <dbReference type="SAM" id="Phobius"/>
    </source>
</evidence>
<dbReference type="PANTHER" id="PTHR23521:SF3">
    <property type="entry name" value="MFS TRANSPORTER"/>
    <property type="match status" value="1"/>
</dbReference>
<feature type="transmembrane region" description="Helical" evidence="5">
    <location>
        <begin position="131"/>
        <end position="150"/>
    </location>
</feature>
<organism evidence="8 9">
    <name type="scientific">Erwinia persicina</name>
    <dbReference type="NCBI Taxonomy" id="55211"/>
    <lineage>
        <taxon>Bacteria</taxon>
        <taxon>Pseudomonadati</taxon>
        <taxon>Pseudomonadota</taxon>
        <taxon>Gammaproteobacteria</taxon>
        <taxon>Enterobacterales</taxon>
        <taxon>Erwiniaceae</taxon>
        <taxon>Erwinia</taxon>
    </lineage>
</organism>
<feature type="transmembrane region" description="Helical" evidence="5">
    <location>
        <begin position="237"/>
        <end position="257"/>
    </location>
</feature>
<feature type="transmembrane region" description="Helical" evidence="5">
    <location>
        <begin position="156"/>
        <end position="178"/>
    </location>
</feature>
<dbReference type="InterPro" id="IPR036259">
    <property type="entry name" value="MFS_trans_sf"/>
</dbReference>
<evidence type="ECO:0000256" key="1">
    <source>
        <dbReference type="ARBA" id="ARBA00022692"/>
    </source>
</evidence>
<dbReference type="SUPFAM" id="SSF103473">
    <property type="entry name" value="MFS general substrate transporter"/>
    <property type="match status" value="1"/>
</dbReference>
<keyword evidence="3 5" id="KW-0472">Membrane</keyword>
<feature type="transmembrane region" description="Helical" evidence="5">
    <location>
        <begin position="41"/>
        <end position="61"/>
    </location>
</feature>
<evidence type="ECO:0000259" key="6">
    <source>
        <dbReference type="PROSITE" id="PS50850"/>
    </source>
</evidence>
<feature type="transmembrane region" description="Helical" evidence="5">
    <location>
        <begin position="100"/>
        <end position="119"/>
    </location>
</feature>
<feature type="transmembrane region" description="Helical" evidence="5">
    <location>
        <begin position="325"/>
        <end position="348"/>
    </location>
</feature>
<dbReference type="PROSITE" id="PS50850">
    <property type="entry name" value="MFS"/>
    <property type="match status" value="1"/>
</dbReference>
<dbReference type="GeneID" id="67478785"/>
<reference evidence="7 10" key="2">
    <citation type="journal article" date="2020" name="FEMS Microbiol. Ecol.">
        <title>Temporal dynamics of bacterial communities during seed development and maturation.</title>
        <authorList>
            <person name="Chesneau G."/>
            <person name="Torres-Cortes G."/>
            <person name="Briand M."/>
            <person name="Darrasse A."/>
            <person name="Preveaux A."/>
            <person name="Marais C."/>
            <person name="Jacques M.A."/>
            <person name="Shade A."/>
            <person name="Barret M."/>
        </authorList>
    </citation>
    <scope>NUCLEOTIDE SEQUENCE [LARGE SCALE GENOMIC DNA]</scope>
    <source>
        <strain evidence="7 10">CFBP13732</strain>
    </source>
</reference>
<dbReference type="Pfam" id="PF07690">
    <property type="entry name" value="MFS_1"/>
    <property type="match status" value="1"/>
</dbReference>
<keyword evidence="10" id="KW-1185">Reference proteome</keyword>
<feature type="transmembrane region" description="Helical" evidence="5">
    <location>
        <begin position="199"/>
        <end position="225"/>
    </location>
</feature>
<evidence type="ECO:0000313" key="10">
    <source>
        <dbReference type="Proteomes" id="UP000661012"/>
    </source>
</evidence>
<feature type="compositionally biased region" description="Basic and acidic residues" evidence="4">
    <location>
        <begin position="446"/>
        <end position="455"/>
    </location>
</feature>
<dbReference type="EMBL" id="JACYNN010000022">
    <property type="protein sequence ID" value="MBD8108664.1"/>
    <property type="molecule type" value="Genomic_DNA"/>
</dbReference>
<evidence type="ECO:0000256" key="3">
    <source>
        <dbReference type="ARBA" id="ARBA00023136"/>
    </source>
</evidence>
<dbReference type="GO" id="GO:0005886">
    <property type="term" value="C:plasma membrane"/>
    <property type="evidence" value="ECO:0007669"/>
    <property type="project" value="TreeGrafter"/>
</dbReference>
<evidence type="ECO:0000256" key="4">
    <source>
        <dbReference type="SAM" id="MobiDB-lite"/>
    </source>
</evidence>
<feature type="transmembrane region" description="Helical" evidence="5">
    <location>
        <begin position="7"/>
        <end position="29"/>
    </location>
</feature>
<evidence type="ECO:0000256" key="2">
    <source>
        <dbReference type="ARBA" id="ARBA00022989"/>
    </source>
</evidence>
<dbReference type="AlphaFoldDB" id="A0A357SP71"/>
<feature type="transmembrane region" description="Helical" evidence="5">
    <location>
        <begin position="73"/>
        <end position="94"/>
    </location>
</feature>
<dbReference type="OrthoDB" id="9810614at2"/>
<name>A0A357SP71_9GAMM</name>
<feature type="region of interest" description="Disordered" evidence="4">
    <location>
        <begin position="414"/>
        <end position="455"/>
    </location>
</feature>
<feature type="transmembrane region" description="Helical" evidence="5">
    <location>
        <begin position="288"/>
        <end position="313"/>
    </location>
</feature>
<evidence type="ECO:0000313" key="7">
    <source>
        <dbReference type="EMBL" id="MBD8108664.1"/>
    </source>
</evidence>
<dbReference type="EMBL" id="QGAC01000016">
    <property type="protein sequence ID" value="TKJ87659.1"/>
    <property type="molecule type" value="Genomic_DNA"/>
</dbReference>
<dbReference type="KEGG" id="epe:CI789_18395"/>
<feature type="domain" description="Major facilitator superfamily (MFS) profile" evidence="6">
    <location>
        <begin position="1"/>
        <end position="379"/>
    </location>
</feature>
<evidence type="ECO:0000313" key="9">
    <source>
        <dbReference type="Proteomes" id="UP000306393"/>
    </source>
</evidence>
<keyword evidence="1 5" id="KW-0812">Transmembrane</keyword>
<gene>
    <name evidence="8" type="ORF">EpCFBP13511_16790</name>
    <name evidence="7" type="ORF">IFT93_19970</name>
</gene>